<dbReference type="Gene3D" id="1.10.287.950">
    <property type="entry name" value="Methyl-accepting chemotaxis protein"/>
    <property type="match status" value="1"/>
</dbReference>
<dbReference type="RefSeq" id="WP_034903342.1">
    <property type="nucleotide sequence ID" value="NZ_CP017057.1"/>
</dbReference>
<dbReference type="Pfam" id="PF02470">
    <property type="entry name" value="MlaD"/>
    <property type="match status" value="1"/>
</dbReference>
<dbReference type="Proteomes" id="UP000027866">
    <property type="component" value="Unassembled WGS sequence"/>
</dbReference>
<dbReference type="PANTHER" id="PTHR36698:SF2">
    <property type="entry name" value="MCE_MLAD DOMAIN-CONTAINING PROTEIN"/>
    <property type="match status" value="1"/>
</dbReference>
<dbReference type="PATRIC" id="fig|39960.10.peg.2542"/>
<dbReference type="PANTHER" id="PTHR36698">
    <property type="entry name" value="BLL5892 PROTEIN"/>
    <property type="match status" value="1"/>
</dbReference>
<accession>A0A074MKK4</accession>
<organism evidence="2 3">
    <name type="scientific">Erythrobacter litoralis</name>
    <dbReference type="NCBI Taxonomy" id="39960"/>
    <lineage>
        <taxon>Bacteria</taxon>
        <taxon>Pseudomonadati</taxon>
        <taxon>Pseudomonadota</taxon>
        <taxon>Alphaproteobacteria</taxon>
        <taxon>Sphingomonadales</taxon>
        <taxon>Erythrobacteraceae</taxon>
        <taxon>Erythrobacter/Porphyrobacter group</taxon>
        <taxon>Erythrobacter</taxon>
    </lineage>
</organism>
<keyword evidence="3" id="KW-1185">Reference proteome</keyword>
<evidence type="ECO:0000259" key="1">
    <source>
        <dbReference type="Pfam" id="PF02470"/>
    </source>
</evidence>
<dbReference type="AlphaFoldDB" id="A0A074MKK4"/>
<evidence type="ECO:0000313" key="3">
    <source>
        <dbReference type="Proteomes" id="UP000027866"/>
    </source>
</evidence>
<sequence length="315" mass="33793">METRANHLWVGAVTLVLLAALAAFIVWLTRAGEGSQSEYDIFYGQTVSGLARGSQVSFAGVPVGQVSDIALSEDDPEFVRVRIRVQEDVPILVGTTATIQSSFTGVSTILLDGARKNAPAITCETTACPEGRPVIPPKDGGINALLNSAPVLLERLATLTENLNLLLGPENQKEITNILYNTDRLTAGLADATPELKANLEEFRVSMQEFNETMEAIQDLTRSTDELVQGEGSSLAEELRSTLQSASKAADALAVTLEDVRPATRQLREGTLPAAEATLQDLRATSRSLRSITEKLESEGVGALVEGRTLPDYED</sequence>
<protein>
    <submittedName>
        <fullName evidence="2">Mammalian cell entry protein</fullName>
    </submittedName>
</protein>
<dbReference type="EMBL" id="JMIX01000006">
    <property type="protein sequence ID" value="KEO93330.1"/>
    <property type="molecule type" value="Genomic_DNA"/>
</dbReference>
<gene>
    <name evidence="2" type="ORF">EH32_11460</name>
</gene>
<proteinExistence type="predicted"/>
<reference evidence="2 3" key="1">
    <citation type="submission" date="2014-04" db="EMBL/GenBank/DDBJ databases">
        <title>A comprehensive comparison of genomes of Erythrobacter spp. Strains.</title>
        <authorList>
            <person name="Zheng Q."/>
        </authorList>
    </citation>
    <scope>NUCLEOTIDE SEQUENCE [LARGE SCALE GENOMIC DNA]</scope>
    <source>
        <strain evidence="2 3">DSM 8509</strain>
    </source>
</reference>
<evidence type="ECO:0000313" key="2">
    <source>
        <dbReference type="EMBL" id="KEO93330.1"/>
    </source>
</evidence>
<dbReference type="OrthoDB" id="9808689at2"/>
<feature type="domain" description="Mce/MlaD" evidence="1">
    <location>
        <begin position="43"/>
        <end position="103"/>
    </location>
</feature>
<name>A0A074MKK4_9SPHN</name>
<comment type="caution">
    <text evidence="2">The sequence shown here is derived from an EMBL/GenBank/DDBJ whole genome shotgun (WGS) entry which is preliminary data.</text>
</comment>
<dbReference type="InterPro" id="IPR003399">
    <property type="entry name" value="Mce/MlaD"/>
</dbReference>
<dbReference type="KEGG" id="elq:Ga0102493_11287"/>